<evidence type="ECO:0008006" key="6">
    <source>
        <dbReference type="Google" id="ProtNLM"/>
    </source>
</evidence>
<name>A0AA40X8F3_PEDPE</name>
<keyword evidence="2" id="KW-0326">Glycosidase</keyword>
<evidence type="ECO:0000256" key="3">
    <source>
        <dbReference type="ARBA" id="ARBA00023326"/>
    </source>
</evidence>
<protein>
    <recommendedName>
        <fullName evidence="6">Cellulase (Glycosyl hydrolase family 5)</fullName>
    </recommendedName>
</protein>
<dbReference type="PROSITE" id="PS00659">
    <property type="entry name" value="GLYCOSYL_HYDROL_F5"/>
    <property type="match status" value="1"/>
</dbReference>
<reference evidence="4" key="1">
    <citation type="submission" date="2020-11" db="EMBL/GenBank/DDBJ databases">
        <title>Antibiotic susceptibility profiles of Pediococcus pentosaceus from various origins and their implications for the safety assessment of strains with food-technology applications.</title>
        <authorList>
            <person name="Shani N."/>
            <person name="Oberhaensli S."/>
            <person name="Arias E."/>
        </authorList>
    </citation>
    <scope>NUCLEOTIDE SEQUENCE</scope>
    <source>
        <strain evidence="4">FAM 19164</strain>
    </source>
</reference>
<evidence type="ECO:0000313" key="4">
    <source>
        <dbReference type="EMBL" id="MBF7126582.1"/>
    </source>
</evidence>
<dbReference type="EMBL" id="JADOFV010000001">
    <property type="protein sequence ID" value="MBF7126582.1"/>
    <property type="molecule type" value="Genomic_DNA"/>
</dbReference>
<evidence type="ECO:0000256" key="2">
    <source>
        <dbReference type="ARBA" id="ARBA00023295"/>
    </source>
</evidence>
<keyword evidence="3" id="KW-0119">Carbohydrate metabolism</keyword>
<evidence type="ECO:0000313" key="5">
    <source>
        <dbReference type="Proteomes" id="UP000743107"/>
    </source>
</evidence>
<dbReference type="Gene3D" id="3.20.20.80">
    <property type="entry name" value="Glycosidases"/>
    <property type="match status" value="1"/>
</dbReference>
<gene>
    <name evidence="4" type="ORF">ITQ97_01855</name>
</gene>
<dbReference type="GO" id="GO:0004553">
    <property type="term" value="F:hydrolase activity, hydrolyzing O-glycosyl compounds"/>
    <property type="evidence" value="ECO:0007669"/>
    <property type="project" value="InterPro"/>
</dbReference>
<dbReference type="AlphaFoldDB" id="A0AA40X8F3"/>
<dbReference type="InterPro" id="IPR017853">
    <property type="entry name" value="GH"/>
</dbReference>
<keyword evidence="1" id="KW-0378">Hydrolase</keyword>
<sequence>MHMSQDYFFNPHKPFDEKVGIFAHHHGSAVQRTVTLDNYQNYIDNELDLVEEMGYQHIETPFTHVDDYNSEFVTVIQYLVDKALKRGISVMVIAQGSQNNALTEAEIKVDSERYLRIMTEFVIRNAGKGIIYEGINEPDSSDWYGQNNMDGYRKAIEWDNKLKAVVKQYDSTATFVEAVLNPVYGVPLIKEGLIDSSAYACHSYTKNIGSKGNNVPENQLLNPLETCSYDGDKFAMTEFGFAVKHVGNDQENNWQGLVSDDEAAALTVRQMIIHDALGAPMIYNFILGYLYVFRQYQYFDLNKNITPIGTAVKDVLKELKGYYFDSWLWADVGEHRSFIAKYIKDGTAKYAYWNADGVSADIMVGTNTLHATSAPQFTIANLEASISTLVVQTPVGLSTIDVKYLPVNQSVPLQLPYVKGYQHNEVNATLDGTGKLTLAGDIIYRKADESGLKVQAKNLKGSFKKLKLKSPDGSVWQASISADGKLSWIKNYGDHL</sequence>
<dbReference type="Proteomes" id="UP000743107">
    <property type="component" value="Unassembled WGS sequence"/>
</dbReference>
<accession>A0AA40X8F3</accession>
<dbReference type="GO" id="GO:0000272">
    <property type="term" value="P:polysaccharide catabolic process"/>
    <property type="evidence" value="ECO:0007669"/>
    <property type="project" value="UniProtKB-KW"/>
</dbReference>
<evidence type="ECO:0000256" key="1">
    <source>
        <dbReference type="ARBA" id="ARBA00022801"/>
    </source>
</evidence>
<organism evidence="4 5">
    <name type="scientific">Pediococcus pentosaceus</name>
    <dbReference type="NCBI Taxonomy" id="1255"/>
    <lineage>
        <taxon>Bacteria</taxon>
        <taxon>Bacillati</taxon>
        <taxon>Bacillota</taxon>
        <taxon>Bacilli</taxon>
        <taxon>Lactobacillales</taxon>
        <taxon>Lactobacillaceae</taxon>
        <taxon>Pediococcus</taxon>
    </lineage>
</organism>
<proteinExistence type="predicted"/>
<keyword evidence="3" id="KW-0624">Polysaccharide degradation</keyword>
<dbReference type="InterPro" id="IPR018087">
    <property type="entry name" value="Glyco_hydro_5_CS"/>
</dbReference>
<dbReference type="SUPFAM" id="SSF51445">
    <property type="entry name" value="(Trans)glycosidases"/>
    <property type="match status" value="1"/>
</dbReference>
<dbReference type="RefSeq" id="WP_195751782.1">
    <property type="nucleotide sequence ID" value="NZ_JADOFV010000001.1"/>
</dbReference>
<comment type="caution">
    <text evidence="4">The sequence shown here is derived from an EMBL/GenBank/DDBJ whole genome shotgun (WGS) entry which is preliminary data.</text>
</comment>